<dbReference type="SUPFAM" id="SSF53901">
    <property type="entry name" value="Thiolase-like"/>
    <property type="match status" value="2"/>
</dbReference>
<dbReference type="Pfam" id="PF00195">
    <property type="entry name" value="Chal_sti_synt_N"/>
    <property type="match status" value="1"/>
</dbReference>
<gene>
    <name evidence="5" type="ORF">GCM10007071_05080</name>
</gene>
<feature type="domain" description="Chalcone/stilbene synthase C-terminal" evidence="4">
    <location>
        <begin position="217"/>
        <end position="344"/>
    </location>
</feature>
<dbReference type="PANTHER" id="PTHR11877:SF46">
    <property type="entry name" value="TYPE III POLYKETIDE SYNTHASE A"/>
    <property type="match status" value="1"/>
</dbReference>
<dbReference type="Proteomes" id="UP000601597">
    <property type="component" value="Unassembled WGS sequence"/>
</dbReference>
<keyword evidence="6" id="KW-1185">Reference proteome</keyword>
<comment type="caution">
    <text evidence="5">The sequence shown here is derived from an EMBL/GenBank/DDBJ whole genome shotgun (WGS) entry which is preliminary data.</text>
</comment>
<reference evidence="6" key="1">
    <citation type="journal article" date="2019" name="Int. J. Syst. Evol. Microbiol.">
        <title>The Global Catalogue of Microorganisms (GCM) 10K type strain sequencing project: providing services to taxonomists for standard genome sequencing and annotation.</title>
        <authorList>
            <consortium name="The Broad Institute Genomics Platform"/>
            <consortium name="The Broad Institute Genome Sequencing Center for Infectious Disease"/>
            <person name="Wu L."/>
            <person name="Ma J."/>
        </authorList>
    </citation>
    <scope>NUCLEOTIDE SEQUENCE [LARGE SCALE GENOMIC DNA]</scope>
    <source>
        <strain evidence="6">KCTC 22280</strain>
    </source>
</reference>
<evidence type="ECO:0000256" key="2">
    <source>
        <dbReference type="ARBA" id="ARBA00022679"/>
    </source>
</evidence>
<proteinExistence type="inferred from homology"/>
<dbReference type="InterPro" id="IPR011141">
    <property type="entry name" value="Polyketide_synthase_type-III"/>
</dbReference>
<organism evidence="5 6">
    <name type="scientific">Marinobacter zhanjiangensis</name>
    <dbReference type="NCBI Taxonomy" id="578215"/>
    <lineage>
        <taxon>Bacteria</taxon>
        <taxon>Pseudomonadati</taxon>
        <taxon>Pseudomonadota</taxon>
        <taxon>Gammaproteobacteria</taxon>
        <taxon>Pseudomonadales</taxon>
        <taxon>Marinobacteraceae</taxon>
        <taxon>Marinobacter</taxon>
    </lineage>
</organism>
<sequence length="348" mass="38259">MVTAYLNTIATAVPDFDVHQKFVDYCPQLIADKRDRVLFRRMASRAQIDHRYSFLEPHSDSQRLDTEGFYDEAGFPDTGKRMQWYERHAFTLARRALDQLDLAGTTHILVTSCTGFYAPGLDQQIVDHYGLDDDTERTMVGFMGCFAALNALKLARHIVRSENNARVLVLNLELCTLHLKSTGTLEEMLSFLIFADGCAAGIVTAEPAGIALQGFNTTVIPGSGELITWQIGNQGFDMHLSGQVPAAIARGLPDHLGDILDGLTRSDVIHWAIHPGGRSVLDGVRGGAQLSEEQLVSSRDVLRRFGNMSSATIMFVLQDILNRDPRSGPGCAMAFGPGLTVESMRFAL</sequence>
<dbReference type="PIRSF" id="PIRSF000451">
    <property type="entry name" value="PKS_III"/>
    <property type="match status" value="1"/>
</dbReference>
<accession>A0ABQ3ALP9</accession>
<evidence type="ECO:0000313" key="6">
    <source>
        <dbReference type="Proteomes" id="UP000601597"/>
    </source>
</evidence>
<dbReference type="RefSeq" id="WP_189572279.1">
    <property type="nucleotide sequence ID" value="NZ_BMXV01000001.1"/>
</dbReference>
<evidence type="ECO:0000256" key="1">
    <source>
        <dbReference type="ARBA" id="ARBA00005531"/>
    </source>
</evidence>
<dbReference type="PANTHER" id="PTHR11877">
    <property type="entry name" value="HYDROXYMETHYLGLUTARYL-COA SYNTHASE"/>
    <property type="match status" value="1"/>
</dbReference>
<comment type="similarity">
    <text evidence="1">Belongs to the thiolase-like superfamily. Chalcone/stilbene synthases family.</text>
</comment>
<dbReference type="Pfam" id="PF02797">
    <property type="entry name" value="Chal_sti_synt_C"/>
    <property type="match status" value="1"/>
</dbReference>
<evidence type="ECO:0000259" key="3">
    <source>
        <dbReference type="Pfam" id="PF00195"/>
    </source>
</evidence>
<dbReference type="InterPro" id="IPR012328">
    <property type="entry name" value="Chalcone/stilbene_synt_C"/>
</dbReference>
<dbReference type="InterPro" id="IPR001099">
    <property type="entry name" value="Chalcone/stilbene_synt_N"/>
</dbReference>
<dbReference type="Gene3D" id="3.40.47.10">
    <property type="match status" value="2"/>
</dbReference>
<feature type="domain" description="Chalcone/stilbene synthase N-terminal" evidence="3">
    <location>
        <begin position="102"/>
        <end position="207"/>
    </location>
</feature>
<dbReference type="InterPro" id="IPR016039">
    <property type="entry name" value="Thiolase-like"/>
</dbReference>
<dbReference type="CDD" id="cd00831">
    <property type="entry name" value="CHS_like"/>
    <property type="match status" value="1"/>
</dbReference>
<evidence type="ECO:0000259" key="4">
    <source>
        <dbReference type="Pfam" id="PF02797"/>
    </source>
</evidence>
<keyword evidence="2" id="KW-0808">Transferase</keyword>
<dbReference type="EMBL" id="BMXV01000001">
    <property type="protein sequence ID" value="GGY61260.1"/>
    <property type="molecule type" value="Genomic_DNA"/>
</dbReference>
<protein>
    <submittedName>
        <fullName evidence="5">Naringenin-chalcone synthase</fullName>
    </submittedName>
</protein>
<name>A0ABQ3ALP9_9GAMM</name>
<evidence type="ECO:0000313" key="5">
    <source>
        <dbReference type="EMBL" id="GGY61260.1"/>
    </source>
</evidence>